<reference evidence="1 2" key="1">
    <citation type="submission" date="2023-01" db="EMBL/GenBank/DDBJ databases">
        <title>Analysis of 21 Apiospora genomes using comparative genomics revels a genus with tremendous synthesis potential of carbohydrate active enzymes and secondary metabolites.</title>
        <authorList>
            <person name="Sorensen T."/>
        </authorList>
    </citation>
    <scope>NUCLEOTIDE SEQUENCE [LARGE SCALE GENOMIC DNA]</scope>
    <source>
        <strain evidence="1 2">CBS 20057</strain>
    </source>
</reference>
<name>A0ABR1SN26_9PEZI</name>
<protein>
    <submittedName>
        <fullName evidence="1">F-box domain protein</fullName>
    </submittedName>
</protein>
<accession>A0ABR1SN26</accession>
<sequence length="376" mass="42988">MVPQLPPEIWCLVFGQLSSEVSQAKRRKLEDRIHRRFIGKFREFDAGSGARKALANLGKVSRRFAALAQPELFRTYEPVNRRLSKTSPPRFGFLETVLARPNLAACVREIHLGDVSDDFRPAHHRRLFLQMAAALGLDPVLLQPVYEHSSAECLPMLAVLLTPNLELLSVRLQELPDAMDILERIEATGAAKPLERVRDLTLQSRDDKLNPFELRRFFPLLALTPKITTLRLVNCNLTWDLDTQPNQEQRLRRYLPRGLQTLEIWHSCMQHESMGILLAHLSSLETFVYRSREYWSSATAGANARSREVTAKQLMRHLLPSQDTLRDIEMSWDRPYEEVWGGGFRVRDGGGRRLCGVLVPVGRHGLPRLRLGYCAD</sequence>
<dbReference type="Proteomes" id="UP001396898">
    <property type="component" value="Unassembled WGS sequence"/>
</dbReference>
<evidence type="ECO:0000313" key="1">
    <source>
        <dbReference type="EMBL" id="KAK8035714.1"/>
    </source>
</evidence>
<comment type="caution">
    <text evidence="1">The sequence shown here is derived from an EMBL/GenBank/DDBJ whole genome shotgun (WGS) entry which is preliminary data.</text>
</comment>
<evidence type="ECO:0000313" key="2">
    <source>
        <dbReference type="Proteomes" id="UP001396898"/>
    </source>
</evidence>
<proteinExistence type="predicted"/>
<keyword evidence="2" id="KW-1185">Reference proteome</keyword>
<gene>
    <name evidence="1" type="ORF">PG991_001787</name>
</gene>
<organism evidence="1 2">
    <name type="scientific">Apiospora marii</name>
    <dbReference type="NCBI Taxonomy" id="335849"/>
    <lineage>
        <taxon>Eukaryota</taxon>
        <taxon>Fungi</taxon>
        <taxon>Dikarya</taxon>
        <taxon>Ascomycota</taxon>
        <taxon>Pezizomycotina</taxon>
        <taxon>Sordariomycetes</taxon>
        <taxon>Xylariomycetidae</taxon>
        <taxon>Amphisphaeriales</taxon>
        <taxon>Apiosporaceae</taxon>
        <taxon>Apiospora</taxon>
    </lineage>
</organism>
<dbReference type="EMBL" id="JAQQWI010000005">
    <property type="protein sequence ID" value="KAK8035714.1"/>
    <property type="molecule type" value="Genomic_DNA"/>
</dbReference>